<dbReference type="Pfam" id="PF06233">
    <property type="entry name" value="Usg"/>
    <property type="match status" value="1"/>
</dbReference>
<organism evidence="1 2">
    <name type="scientific">Micavibrio aeruginosavorus</name>
    <dbReference type="NCBI Taxonomy" id="349221"/>
    <lineage>
        <taxon>Bacteria</taxon>
        <taxon>Pseudomonadati</taxon>
        <taxon>Bdellovibrionota</taxon>
        <taxon>Bdellovibrionia</taxon>
        <taxon>Bdellovibrionales</taxon>
        <taxon>Pseudobdellovibrionaceae</taxon>
        <taxon>Micavibrio</taxon>
    </lineage>
</organism>
<proteinExistence type="predicted"/>
<evidence type="ECO:0000313" key="2">
    <source>
        <dbReference type="Proteomes" id="UP000249417"/>
    </source>
</evidence>
<dbReference type="AlphaFoldDB" id="A0A2W5N0R7"/>
<protein>
    <submittedName>
        <fullName evidence="1">Usg family protein</fullName>
    </submittedName>
</protein>
<comment type="caution">
    <text evidence="1">The sequence shown here is derived from an EMBL/GenBank/DDBJ whole genome shotgun (WGS) entry which is preliminary data.</text>
</comment>
<name>A0A2W5N0R7_9BACT</name>
<dbReference type="EMBL" id="QFQB01000030">
    <property type="protein sequence ID" value="PZQ46218.1"/>
    <property type="molecule type" value="Genomic_DNA"/>
</dbReference>
<evidence type="ECO:0000313" key="1">
    <source>
        <dbReference type="EMBL" id="PZQ46218.1"/>
    </source>
</evidence>
<dbReference type="InterPro" id="IPR009354">
    <property type="entry name" value="Usg"/>
</dbReference>
<accession>A0A2W5N0R7</accession>
<gene>
    <name evidence="1" type="ORF">DI551_05570</name>
</gene>
<reference evidence="1 2" key="1">
    <citation type="submission" date="2017-08" db="EMBL/GenBank/DDBJ databases">
        <title>Infants hospitalized years apart are colonized by the same room-sourced microbial strains.</title>
        <authorList>
            <person name="Brooks B."/>
            <person name="Olm M.R."/>
            <person name="Firek B.A."/>
            <person name="Baker R."/>
            <person name="Thomas B.C."/>
            <person name="Morowitz M.J."/>
            <person name="Banfield J.F."/>
        </authorList>
    </citation>
    <scope>NUCLEOTIDE SEQUENCE [LARGE SCALE GENOMIC DNA]</scope>
    <source>
        <strain evidence="1">S2_005_002_R2_29</strain>
    </source>
</reference>
<dbReference type="Proteomes" id="UP000249417">
    <property type="component" value="Unassembled WGS sequence"/>
</dbReference>
<sequence>MADFGRQFSDHYRLTTAQIYYHLPDYPKFLQEFIWQDYDLAPKFPQLHGFLGFWIQEIEGKLHSVYVAHQKIITPSDAQFFDFEATIQ</sequence>